<accession>G3N998</accession>
<proteinExistence type="predicted"/>
<evidence type="ECO:0000313" key="1">
    <source>
        <dbReference type="Ensembl" id="ENSGACP00000001888.1"/>
    </source>
</evidence>
<protein>
    <submittedName>
        <fullName evidence="1">Uncharacterized protein</fullName>
    </submittedName>
</protein>
<organism evidence="1">
    <name type="scientific">Gasterosteus aculeatus</name>
    <name type="common">Three-spined stickleback</name>
    <dbReference type="NCBI Taxonomy" id="69293"/>
    <lineage>
        <taxon>Eukaryota</taxon>
        <taxon>Metazoa</taxon>
        <taxon>Chordata</taxon>
        <taxon>Craniata</taxon>
        <taxon>Vertebrata</taxon>
        <taxon>Euteleostomi</taxon>
        <taxon>Actinopterygii</taxon>
        <taxon>Neopterygii</taxon>
        <taxon>Teleostei</taxon>
        <taxon>Neoteleostei</taxon>
        <taxon>Acanthomorphata</taxon>
        <taxon>Eupercaria</taxon>
        <taxon>Perciformes</taxon>
        <taxon>Cottioidei</taxon>
        <taxon>Gasterosteales</taxon>
        <taxon>Gasterosteidae</taxon>
        <taxon>Gasterosteus</taxon>
    </lineage>
</organism>
<reference evidence="1" key="1">
    <citation type="submission" date="2006-01" db="EMBL/GenBank/DDBJ databases">
        <authorList>
            <person name="Lindblad-Toh K."/>
            <person name="Mauceli E."/>
            <person name="Grabherr M."/>
            <person name="Chang J.L."/>
            <person name="Lander E.S."/>
        </authorList>
    </citation>
    <scope>NUCLEOTIDE SEQUENCE [LARGE SCALE GENOMIC DNA]</scope>
</reference>
<sequence length="70" mass="8160">MRLLSWWWTCRGALHHFLRYDWQPQLDDLQTAQPGAVGLEGLERRADTEPSEKPSMNCPTLSFVWLCKVS</sequence>
<dbReference type="Bgee" id="ENSGACG00000001460">
    <property type="expression patterns" value="Expressed in mesonephros and 13 other cell types or tissues"/>
</dbReference>
<dbReference type="AlphaFoldDB" id="G3N998"/>
<reference evidence="1" key="2">
    <citation type="submission" date="2024-04" db="UniProtKB">
        <authorList>
            <consortium name="Ensembl"/>
        </authorList>
    </citation>
    <scope>IDENTIFICATION</scope>
</reference>
<dbReference type="Ensembl" id="ENSGACT00000001891.1">
    <property type="protein sequence ID" value="ENSGACP00000001888.1"/>
    <property type="gene ID" value="ENSGACG00000001460.1"/>
</dbReference>
<name>G3N998_GASAC</name>
<dbReference type="InParanoid" id="G3N998"/>